<comment type="caution">
    <text evidence="1">The sequence shown here is derived from an EMBL/GenBank/DDBJ whole genome shotgun (WGS) entry which is preliminary data.</text>
</comment>
<dbReference type="EMBL" id="JANJQO010000311">
    <property type="protein sequence ID" value="KAJ2979139.1"/>
    <property type="molecule type" value="Genomic_DNA"/>
</dbReference>
<protein>
    <submittedName>
        <fullName evidence="1">Uncharacterized protein</fullName>
    </submittedName>
</protein>
<proteinExistence type="predicted"/>
<accession>A0ACC1NJ90</accession>
<gene>
    <name evidence="1" type="ORF">NQ176_g3431</name>
</gene>
<organism evidence="1 2">
    <name type="scientific">Zarea fungicola</name>
    <dbReference type="NCBI Taxonomy" id="93591"/>
    <lineage>
        <taxon>Eukaryota</taxon>
        <taxon>Fungi</taxon>
        <taxon>Dikarya</taxon>
        <taxon>Ascomycota</taxon>
        <taxon>Pezizomycotina</taxon>
        <taxon>Sordariomycetes</taxon>
        <taxon>Hypocreomycetidae</taxon>
        <taxon>Hypocreales</taxon>
        <taxon>Cordycipitaceae</taxon>
        <taxon>Zarea</taxon>
    </lineage>
</organism>
<sequence length="310" mass="35187">MISPPYLSLRARLAMLEASGCQSLHFLQCRILLVFYELGHGIFPAVSVSVAACARACRAISTGWQFSDATSQNPDDEEKRRTWWAIHNLERYIALCCGDAPLISRDAREDYLLPAKEGYRPQTLCPNIYTGACANMSAYELEPFARECQVAHLVGRIVQHVFDPISDVNFRDNESVQLERTLVAFLPVLVAEELKDYVYCGARSMCLSALLVLYVNRYNHALAERVVDDGALQRIASNMEAISNHLHKIARPEKNQLLMSPMYPYTLFQAIAVQRHWCNGDAASEYLQRSEHLIEALKYLDRRWQISALT</sequence>
<dbReference type="Proteomes" id="UP001143910">
    <property type="component" value="Unassembled WGS sequence"/>
</dbReference>
<keyword evidence="2" id="KW-1185">Reference proteome</keyword>
<name>A0ACC1NJ90_9HYPO</name>
<evidence type="ECO:0000313" key="2">
    <source>
        <dbReference type="Proteomes" id="UP001143910"/>
    </source>
</evidence>
<reference evidence="1" key="1">
    <citation type="submission" date="2022-08" db="EMBL/GenBank/DDBJ databases">
        <title>Genome Sequence of Lecanicillium fungicola.</title>
        <authorList>
            <person name="Buettner E."/>
        </authorList>
    </citation>
    <scope>NUCLEOTIDE SEQUENCE</scope>
    <source>
        <strain evidence="1">Babe33</strain>
    </source>
</reference>
<evidence type="ECO:0000313" key="1">
    <source>
        <dbReference type="EMBL" id="KAJ2979139.1"/>
    </source>
</evidence>